<dbReference type="OrthoDB" id="9793819at2"/>
<dbReference type="PANTHER" id="PTHR35561:SF1">
    <property type="entry name" value="RNA 2',3'-CYCLIC PHOSPHODIESTERASE"/>
    <property type="match status" value="1"/>
</dbReference>
<dbReference type="Gene3D" id="3.90.1140.10">
    <property type="entry name" value="Cyclic phosphodiesterase"/>
    <property type="match status" value="1"/>
</dbReference>
<comment type="function">
    <text evidence="2">Hydrolyzes RNA 2',3'-cyclic phosphodiester to an RNA 2'-phosphomonoester.</text>
</comment>
<name>A0A844Y496_9SPHN</name>
<comment type="catalytic activity">
    <reaction evidence="2">
        <text>a 3'-end 2',3'-cyclophospho-ribonucleotide-RNA + H2O = a 3'-end 2'-phospho-ribonucleotide-RNA + H(+)</text>
        <dbReference type="Rhea" id="RHEA:11828"/>
        <dbReference type="Rhea" id="RHEA-COMP:10464"/>
        <dbReference type="Rhea" id="RHEA-COMP:17353"/>
        <dbReference type="ChEBI" id="CHEBI:15377"/>
        <dbReference type="ChEBI" id="CHEBI:15378"/>
        <dbReference type="ChEBI" id="CHEBI:83064"/>
        <dbReference type="ChEBI" id="CHEBI:173113"/>
        <dbReference type="EC" id="3.1.4.58"/>
    </reaction>
</comment>
<evidence type="ECO:0000256" key="2">
    <source>
        <dbReference type="HAMAP-Rule" id="MF_01940"/>
    </source>
</evidence>
<evidence type="ECO:0000313" key="3">
    <source>
        <dbReference type="EMBL" id="MXO53015.1"/>
    </source>
</evidence>
<dbReference type="NCBIfam" id="TIGR02258">
    <property type="entry name" value="2_5_ligase"/>
    <property type="match status" value="1"/>
</dbReference>
<dbReference type="PANTHER" id="PTHR35561">
    <property type="entry name" value="RNA 2',3'-CYCLIC PHOSPHODIESTERASE"/>
    <property type="match status" value="1"/>
</dbReference>
<gene>
    <name evidence="3" type="primary">thpR</name>
    <name evidence="3" type="ORF">GRI47_03190</name>
</gene>
<dbReference type="InterPro" id="IPR004175">
    <property type="entry name" value="RNA_CPDase"/>
</dbReference>
<feature type="active site" description="Proton donor" evidence="2">
    <location>
        <position position="59"/>
    </location>
</feature>
<dbReference type="Proteomes" id="UP000430272">
    <property type="component" value="Unassembled WGS sequence"/>
</dbReference>
<dbReference type="HAMAP" id="MF_01940">
    <property type="entry name" value="RNA_CPDase"/>
    <property type="match status" value="1"/>
</dbReference>
<dbReference type="InterPro" id="IPR009097">
    <property type="entry name" value="Cyclic_Pdiesterase"/>
</dbReference>
<feature type="short sequence motif" description="HXTX 2" evidence="2">
    <location>
        <begin position="143"/>
        <end position="146"/>
    </location>
</feature>
<evidence type="ECO:0000256" key="1">
    <source>
        <dbReference type="ARBA" id="ARBA00022801"/>
    </source>
</evidence>
<dbReference type="EC" id="3.1.4.58" evidence="2"/>
<dbReference type="Pfam" id="PF13563">
    <property type="entry name" value="2_5_RNA_ligase2"/>
    <property type="match status" value="1"/>
</dbReference>
<sequence>MTIPAKASFPPPSEPDREPKIVSHRLFVAIRPPPPIRDMLIDRMEALDGARWQDDDQLHVTLRFVGEVDARMADDLVASLASVDCPPFPLSLAGVGHFERKGRAHTLWAGLGESEALRRLQGRVEMACRRAGLPPETRKFAPHITIARLNASTDPIGPWIARQGDLASQPWIVDAFTLFESHLSASGALYEPVRRYALLR</sequence>
<dbReference type="GO" id="GO:0008664">
    <property type="term" value="F:RNA 2',3'-cyclic 3'-phosphodiesterase activity"/>
    <property type="evidence" value="ECO:0007669"/>
    <property type="project" value="UniProtKB-EC"/>
</dbReference>
<keyword evidence="1 2" id="KW-0378">Hydrolase</keyword>
<dbReference type="SUPFAM" id="SSF55144">
    <property type="entry name" value="LigT-like"/>
    <property type="match status" value="1"/>
</dbReference>
<proteinExistence type="inferred from homology"/>
<feature type="short sequence motif" description="HXTX 1" evidence="2">
    <location>
        <begin position="59"/>
        <end position="62"/>
    </location>
</feature>
<protein>
    <recommendedName>
        <fullName evidence="2">RNA 2',3'-cyclic phosphodiesterase</fullName>
        <shortName evidence="2">RNA 2',3'-CPDase</shortName>
        <ecNumber evidence="2">3.1.4.58</ecNumber>
    </recommendedName>
</protein>
<dbReference type="AlphaFoldDB" id="A0A844Y496"/>
<keyword evidence="4" id="KW-1185">Reference proteome</keyword>
<organism evidence="3 4">
    <name type="scientific">Qipengyuania pelagi</name>
    <dbReference type="NCBI Taxonomy" id="994320"/>
    <lineage>
        <taxon>Bacteria</taxon>
        <taxon>Pseudomonadati</taxon>
        <taxon>Pseudomonadota</taxon>
        <taxon>Alphaproteobacteria</taxon>
        <taxon>Sphingomonadales</taxon>
        <taxon>Erythrobacteraceae</taxon>
        <taxon>Qipengyuania</taxon>
    </lineage>
</organism>
<reference evidence="3 4" key="1">
    <citation type="submission" date="2019-12" db="EMBL/GenBank/DDBJ databases">
        <title>Genomic-based taxomic classification of the family Erythrobacteraceae.</title>
        <authorList>
            <person name="Xu L."/>
        </authorList>
    </citation>
    <scope>NUCLEOTIDE SEQUENCE [LARGE SCALE GENOMIC DNA]</scope>
    <source>
        <strain evidence="3 4">JCM 17468</strain>
    </source>
</reference>
<dbReference type="GO" id="GO:0004113">
    <property type="term" value="F:2',3'-cyclic-nucleotide 3'-phosphodiesterase activity"/>
    <property type="evidence" value="ECO:0007669"/>
    <property type="project" value="InterPro"/>
</dbReference>
<comment type="caution">
    <text evidence="3">The sequence shown here is derived from an EMBL/GenBank/DDBJ whole genome shotgun (WGS) entry which is preliminary data.</text>
</comment>
<comment type="similarity">
    <text evidence="2">Belongs to the 2H phosphoesterase superfamily. ThpR family.</text>
</comment>
<dbReference type="EMBL" id="WTYD01000001">
    <property type="protein sequence ID" value="MXO53015.1"/>
    <property type="molecule type" value="Genomic_DNA"/>
</dbReference>
<feature type="active site" description="Proton acceptor" evidence="2">
    <location>
        <position position="143"/>
    </location>
</feature>
<accession>A0A844Y496</accession>
<evidence type="ECO:0000313" key="4">
    <source>
        <dbReference type="Proteomes" id="UP000430272"/>
    </source>
</evidence>